<proteinExistence type="predicted"/>
<keyword evidence="3" id="KW-1185">Reference proteome</keyword>
<feature type="transmembrane region" description="Helical" evidence="1">
    <location>
        <begin position="41"/>
        <end position="60"/>
    </location>
</feature>
<dbReference type="AlphaFoldDB" id="A0A364JTL6"/>
<dbReference type="EMBL" id="QLMK01000011">
    <property type="protein sequence ID" value="RAK27070.1"/>
    <property type="molecule type" value="Genomic_DNA"/>
</dbReference>
<name>A0A364JTL6_9HYPH</name>
<organism evidence="2 3">
    <name type="scientific">Falsochrobactrum ovis</name>
    <dbReference type="NCBI Taxonomy" id="1293442"/>
    <lineage>
        <taxon>Bacteria</taxon>
        <taxon>Pseudomonadati</taxon>
        <taxon>Pseudomonadota</taxon>
        <taxon>Alphaproteobacteria</taxon>
        <taxon>Hyphomicrobiales</taxon>
        <taxon>Brucellaceae</taxon>
        <taxon>Falsochrobactrum</taxon>
    </lineage>
</organism>
<keyword evidence="1" id="KW-0812">Transmembrane</keyword>
<dbReference type="OrthoDB" id="8455072at2"/>
<evidence type="ECO:0000313" key="2">
    <source>
        <dbReference type="EMBL" id="RAK27070.1"/>
    </source>
</evidence>
<evidence type="ECO:0000313" key="3">
    <source>
        <dbReference type="Proteomes" id="UP000249453"/>
    </source>
</evidence>
<protein>
    <submittedName>
        <fullName evidence="2">Uncharacterized protein</fullName>
    </submittedName>
</protein>
<gene>
    <name evidence="2" type="ORF">C7374_11164</name>
</gene>
<keyword evidence="1" id="KW-1133">Transmembrane helix</keyword>
<dbReference type="RefSeq" id="WP_111575874.1">
    <property type="nucleotide sequence ID" value="NZ_JBHEEY010000011.1"/>
</dbReference>
<accession>A0A364JTL6</accession>
<keyword evidence="1" id="KW-0472">Membrane</keyword>
<reference evidence="2 3" key="1">
    <citation type="submission" date="2018-06" db="EMBL/GenBank/DDBJ databases">
        <title>Genomic Encyclopedia of Type Strains, Phase IV (KMG-IV): sequencing the most valuable type-strain genomes for metagenomic binning, comparative biology and taxonomic classification.</title>
        <authorList>
            <person name="Goeker M."/>
        </authorList>
    </citation>
    <scope>NUCLEOTIDE SEQUENCE [LARGE SCALE GENOMIC DNA]</scope>
    <source>
        <strain evidence="2 3">DSM 26720</strain>
    </source>
</reference>
<comment type="caution">
    <text evidence="2">The sequence shown here is derived from an EMBL/GenBank/DDBJ whole genome shotgun (WGS) entry which is preliminary data.</text>
</comment>
<evidence type="ECO:0000256" key="1">
    <source>
        <dbReference type="SAM" id="Phobius"/>
    </source>
</evidence>
<feature type="transmembrane region" description="Helical" evidence="1">
    <location>
        <begin position="6"/>
        <end position="34"/>
    </location>
</feature>
<sequence>MITFPWWAAIIIVMSIYWPITVMVAGTLVVTAFLGTKSVGWRTAWIVLAVLIVAPVIWFYTLA</sequence>
<dbReference type="Proteomes" id="UP000249453">
    <property type="component" value="Unassembled WGS sequence"/>
</dbReference>